<dbReference type="OrthoDB" id="446070at2759"/>
<dbReference type="PROSITE" id="PS50893">
    <property type="entry name" value="ABC_TRANSPORTER_2"/>
    <property type="match status" value="1"/>
</dbReference>
<evidence type="ECO:0000256" key="6">
    <source>
        <dbReference type="ARBA" id="ARBA00022840"/>
    </source>
</evidence>
<dbReference type="PANTHER" id="PTHR42798:SF2">
    <property type="entry name" value="ABC TRANSPORTER ATP-BINDING PROTEIN MG467-RELATED"/>
    <property type="match status" value="1"/>
</dbReference>
<dbReference type="InterPro" id="IPR017871">
    <property type="entry name" value="ABC_transporter-like_CS"/>
</dbReference>
<dbReference type="InterPro" id="IPR003838">
    <property type="entry name" value="ABC3_permease_C"/>
</dbReference>
<dbReference type="PANTHER" id="PTHR42798">
    <property type="entry name" value="LIPOPROTEIN-RELEASING SYSTEM ATP-BINDING PROTEIN LOLD"/>
    <property type="match status" value="1"/>
</dbReference>
<evidence type="ECO:0000313" key="14">
    <source>
        <dbReference type="Proteomes" id="UP000649617"/>
    </source>
</evidence>
<dbReference type="InterPro" id="IPR003593">
    <property type="entry name" value="AAA+_ATPase"/>
</dbReference>
<dbReference type="Gene3D" id="2.40.50.100">
    <property type="match status" value="1"/>
</dbReference>
<reference evidence="13" key="1">
    <citation type="submission" date="2021-02" db="EMBL/GenBank/DDBJ databases">
        <authorList>
            <person name="Dougan E. K."/>
            <person name="Rhodes N."/>
            <person name="Thang M."/>
            <person name="Chan C."/>
        </authorList>
    </citation>
    <scope>NUCLEOTIDE SEQUENCE</scope>
</reference>
<keyword evidence="14" id="KW-1185">Reference proteome</keyword>
<dbReference type="GO" id="GO:0005524">
    <property type="term" value="F:ATP binding"/>
    <property type="evidence" value="ECO:0007669"/>
    <property type="project" value="UniProtKB-KW"/>
</dbReference>
<feature type="domain" description="ABC transporter" evidence="12">
    <location>
        <begin position="15"/>
        <end position="249"/>
    </location>
</feature>
<keyword evidence="10" id="KW-0175">Coiled coil</keyword>
<sequence>MSEVAAQPSAGQITLQARDLVKVYQAGATEIRALDGVDLDLFTGELVVLVGASGSGKSTLLNILGGLDTPTSGTLQFRNDRLDTGNDLIMTQYRRRHVGFVFQFYNLIASLTAEENVALVTEIADAPLTPADALALVGLGDRLRAFPAELSGGEQQRVAIARAIAKQPDLLLCDEPTGALDSKTGVLVLAAIEQVNRELGTTTALITHNRSISGMADRVLRFADGRIVETSTNHTRTPVAELALTDTAAAYYERYQFADVFADATRAPRKVLREIEALPGVRIAEGRIVKYATIDVESFAEPIAGVFTSLPEHSLPRLNQLALRAGRMPVAIQSNEVLVSEPFAQAHSLQPGDRFKALLNGRKRSLKIVGIALSPEFVYAIGPGTLMPDAARYGVVWMGEEALAAAFDLEHAFNNVAVSLWPDASLSQTLSSIDLLLENYGGTGAIARDDQVSNWFVMNEIAQLRSIAGVLPPIFLAVAAFLTNMVLARLVYIERAEIGLLKAFGYSNATMAWHYTKFVIVISGLGVLLGWLLGFWLGHLMTSMYADFFRFPLLVYAPNVNIYLLSGFISITTALFGAVGAARYAALLPPAEAMRPSSPPPFRHHTLGLSQLLKLIDQPTRIIFRQVLRRPLRTLLTSLGVAASVAVLVTSLQWLDAIEYIVADYFNTQQRQDLTVALVESKKFEVGNNLMRLPGVQAVEAHRAIATRLHFGARQRREALLGLPLNSELEVLHDVDGSRVALPPAGLLMSTAMADLLGVQVGDTVIVEVLQGRRPTLSIPVAAVFETLVGTPVYMNIEPLNRALHEPEQTNLLLALFDQSQQPLLLNKLKDIPAVAGVVLKRAAIKLFNQTIGETMLIMIFFYVAFAATLAFGVLYNNMRISLSERGRELATLRVLGFTKAEIAYMLFGEAAVLTLLGLPIGCLLGWLLAEYMAQGFNNELFRLPVVIAPATYGYSMLVVIGSAIASAFFIEQLNKKANTTTVNTKRVLIWLVPGLVLVLSMFMLFRPRAELVDIVEVKLRPMRVTIDEEGKTRAREIFTISAPVQGRLLRTRLKEGDQVVANQTVVAEIEPSDAEFLDPRAQAESEALRDAAAAAREVALAELKQAKAERDFASAEVKRAHDLFAKGTIARQKVDDAERGAQATQAAVEAAMGNLKVRDYELNRARARLVPPTGSASSQSPCACVTLRSPIDGRVLRILQKSETIVTPGAPLMEVGDPRDLEIVADMLSYDAVKIRPGQQVIIDGWGGNEVLLALVRMVEPFAFTKTSALGIEEQRVNVVMDLLDAPSDDVSLGHAFRVNVRVVMWQSEAVKTIPLTALFRHDNGWAVYLDNDGVASTTPVTIGHSSNLDVEVISGLQVGDRIVQHPNDRLSDGTRISRR</sequence>
<evidence type="ECO:0000256" key="1">
    <source>
        <dbReference type="ARBA" id="ARBA00004429"/>
    </source>
</evidence>
<dbReference type="Proteomes" id="UP000649617">
    <property type="component" value="Unassembled WGS sequence"/>
</dbReference>
<keyword evidence="5" id="KW-0547">Nucleotide-binding</keyword>
<evidence type="ECO:0000256" key="8">
    <source>
        <dbReference type="ARBA" id="ARBA00023136"/>
    </source>
</evidence>
<keyword evidence="2" id="KW-0813">Transport</keyword>
<dbReference type="InterPro" id="IPR027417">
    <property type="entry name" value="P-loop_NTPase"/>
</dbReference>
<evidence type="ECO:0000256" key="11">
    <source>
        <dbReference type="SAM" id="Phobius"/>
    </source>
</evidence>
<dbReference type="GO" id="GO:0016887">
    <property type="term" value="F:ATP hydrolysis activity"/>
    <property type="evidence" value="ECO:0007669"/>
    <property type="project" value="InterPro"/>
</dbReference>
<evidence type="ECO:0000256" key="7">
    <source>
        <dbReference type="ARBA" id="ARBA00022989"/>
    </source>
</evidence>
<evidence type="ECO:0000256" key="10">
    <source>
        <dbReference type="SAM" id="Coils"/>
    </source>
</evidence>
<evidence type="ECO:0000256" key="2">
    <source>
        <dbReference type="ARBA" id="ARBA00022448"/>
    </source>
</evidence>
<gene>
    <name evidence="13" type="primary">lolD</name>
    <name evidence="13" type="ORF">SPIL2461_LOCUS11379</name>
</gene>
<dbReference type="Pfam" id="PF02687">
    <property type="entry name" value="FtsX"/>
    <property type="match status" value="2"/>
</dbReference>
<dbReference type="GO" id="GO:0005886">
    <property type="term" value="C:plasma membrane"/>
    <property type="evidence" value="ECO:0007669"/>
    <property type="project" value="UniProtKB-SubCell"/>
</dbReference>
<dbReference type="SMART" id="SM00382">
    <property type="entry name" value="AAA"/>
    <property type="match status" value="1"/>
</dbReference>
<dbReference type="Gene3D" id="3.40.50.300">
    <property type="entry name" value="P-loop containing nucleotide triphosphate hydrolases"/>
    <property type="match status" value="1"/>
</dbReference>
<evidence type="ECO:0000313" key="13">
    <source>
        <dbReference type="EMBL" id="CAE7459193.1"/>
    </source>
</evidence>
<dbReference type="Pfam" id="PF00005">
    <property type="entry name" value="ABC_tran"/>
    <property type="match status" value="1"/>
</dbReference>
<keyword evidence="7 11" id="KW-1133">Transmembrane helix</keyword>
<proteinExistence type="inferred from homology"/>
<keyword evidence="4 11" id="KW-0812">Transmembrane</keyword>
<keyword evidence="6" id="KW-0067">ATP-binding</keyword>
<dbReference type="PROSITE" id="PS00211">
    <property type="entry name" value="ABC_TRANSPORTER_1"/>
    <property type="match status" value="1"/>
</dbReference>
<protein>
    <submittedName>
        <fullName evidence="13">LolD protein</fullName>
    </submittedName>
</protein>
<evidence type="ECO:0000256" key="5">
    <source>
        <dbReference type="ARBA" id="ARBA00022741"/>
    </source>
</evidence>
<dbReference type="Pfam" id="PF25989">
    <property type="entry name" value="YknX_C"/>
    <property type="match status" value="1"/>
</dbReference>
<evidence type="ECO:0000256" key="3">
    <source>
        <dbReference type="ARBA" id="ARBA00022475"/>
    </source>
</evidence>
<dbReference type="Gene3D" id="1.10.287.470">
    <property type="entry name" value="Helix hairpin bin"/>
    <property type="match status" value="1"/>
</dbReference>
<feature type="transmembrane region" description="Helical" evidence="11">
    <location>
        <begin position="562"/>
        <end position="586"/>
    </location>
</feature>
<dbReference type="InterPro" id="IPR003439">
    <property type="entry name" value="ABC_transporter-like_ATP-bd"/>
</dbReference>
<comment type="similarity">
    <text evidence="9">Belongs to the ABC transporter superfamily. Macrolide exporter (TC 3.A.1.122) family.</text>
</comment>
<evidence type="ECO:0000256" key="4">
    <source>
        <dbReference type="ARBA" id="ARBA00022692"/>
    </source>
</evidence>
<organism evidence="13 14">
    <name type="scientific">Symbiodinium pilosum</name>
    <name type="common">Dinoflagellate</name>
    <dbReference type="NCBI Taxonomy" id="2952"/>
    <lineage>
        <taxon>Eukaryota</taxon>
        <taxon>Sar</taxon>
        <taxon>Alveolata</taxon>
        <taxon>Dinophyceae</taxon>
        <taxon>Suessiales</taxon>
        <taxon>Symbiodiniaceae</taxon>
        <taxon>Symbiodinium</taxon>
    </lineage>
</organism>
<dbReference type="SUPFAM" id="SSF111369">
    <property type="entry name" value="HlyD-like secretion proteins"/>
    <property type="match status" value="1"/>
</dbReference>
<dbReference type="SUPFAM" id="SSF52540">
    <property type="entry name" value="P-loop containing nucleoside triphosphate hydrolases"/>
    <property type="match status" value="1"/>
</dbReference>
<feature type="transmembrane region" description="Helical" evidence="11">
    <location>
        <begin position="518"/>
        <end position="542"/>
    </location>
</feature>
<comment type="caution">
    <text evidence="13">The sequence shown here is derived from an EMBL/GenBank/DDBJ whole genome shotgun (WGS) entry which is preliminary data.</text>
</comment>
<comment type="subcellular location">
    <subcellularLocation>
        <location evidence="1">Cell inner membrane</location>
        <topology evidence="1">Multi-pass membrane protein</topology>
    </subcellularLocation>
</comment>
<feature type="transmembrane region" description="Helical" evidence="11">
    <location>
        <begin position="470"/>
        <end position="492"/>
    </location>
</feature>
<dbReference type="Gene3D" id="2.40.420.20">
    <property type="match status" value="1"/>
</dbReference>
<feature type="transmembrane region" description="Helical" evidence="11">
    <location>
        <begin position="988"/>
        <end position="1006"/>
    </location>
</feature>
<evidence type="ECO:0000256" key="9">
    <source>
        <dbReference type="ARBA" id="ARBA00038388"/>
    </source>
</evidence>
<dbReference type="CDD" id="cd03255">
    <property type="entry name" value="ABC_MJ0796_LolCDE_FtsE"/>
    <property type="match status" value="1"/>
</dbReference>
<accession>A0A812RXF4</accession>
<name>A0A812RXF4_SYMPI</name>
<feature type="coiled-coil region" evidence="10">
    <location>
        <begin position="1090"/>
        <end position="1124"/>
    </location>
</feature>
<evidence type="ECO:0000259" key="12">
    <source>
        <dbReference type="PROSITE" id="PS50893"/>
    </source>
</evidence>
<dbReference type="EMBL" id="CAJNIZ010022223">
    <property type="protein sequence ID" value="CAE7459193.1"/>
    <property type="molecule type" value="Genomic_DNA"/>
</dbReference>
<feature type="transmembrane region" description="Helical" evidence="11">
    <location>
        <begin position="856"/>
        <end position="876"/>
    </location>
</feature>
<feature type="transmembrane region" description="Helical" evidence="11">
    <location>
        <begin position="903"/>
        <end position="930"/>
    </location>
</feature>
<dbReference type="InterPro" id="IPR017911">
    <property type="entry name" value="MacB-like_ATP-bd"/>
</dbReference>
<keyword evidence="3" id="KW-1003">Cell membrane</keyword>
<dbReference type="InterPro" id="IPR058637">
    <property type="entry name" value="YknX-like_C"/>
</dbReference>
<feature type="transmembrane region" description="Helical" evidence="11">
    <location>
        <begin position="942"/>
        <end position="967"/>
    </location>
</feature>
<keyword evidence="8 11" id="KW-0472">Membrane</keyword>
<feature type="transmembrane region" description="Helical" evidence="11">
    <location>
        <begin position="635"/>
        <end position="655"/>
    </location>
</feature>